<proteinExistence type="predicted"/>
<reference evidence="1 2" key="1">
    <citation type="submission" date="2019-12" db="EMBL/GenBank/DDBJ databases">
        <title>Hybrid Genome Assemblies of two High G+C Isolates from Undergraduate Microbiology Courses.</title>
        <authorList>
            <person name="Ne Ville C.J."/>
            <person name="Enright D."/>
            <person name="Hernandez I."/>
            <person name="Dodsworth J."/>
            <person name="Orwin P.M."/>
        </authorList>
    </citation>
    <scope>NUCLEOTIDE SEQUENCE [LARGE SCALE GENOMIC DNA]</scope>
    <source>
        <strain evidence="1 2">CSUSB</strain>
    </source>
</reference>
<protein>
    <submittedName>
        <fullName evidence="1">Uncharacterized protein</fullName>
    </submittedName>
</protein>
<organism evidence="1 2">
    <name type="scientific">Variovorax paradoxus</name>
    <dbReference type="NCBI Taxonomy" id="34073"/>
    <lineage>
        <taxon>Bacteria</taxon>
        <taxon>Pseudomonadati</taxon>
        <taxon>Pseudomonadota</taxon>
        <taxon>Betaproteobacteria</taxon>
        <taxon>Burkholderiales</taxon>
        <taxon>Comamonadaceae</taxon>
        <taxon>Variovorax</taxon>
    </lineage>
</organism>
<evidence type="ECO:0000313" key="2">
    <source>
        <dbReference type="Proteomes" id="UP000425817"/>
    </source>
</evidence>
<name>A0A6I6H0X1_VARPD</name>
<dbReference type="OrthoDB" id="6057423at2"/>
<dbReference type="AlphaFoldDB" id="A0A6I6H0X1"/>
<accession>A0A6I6H0X1</accession>
<dbReference type="Proteomes" id="UP000425817">
    <property type="component" value="Chromosome"/>
</dbReference>
<gene>
    <name evidence="1" type="ORF">GOQ09_02080</name>
</gene>
<dbReference type="RefSeq" id="WP_157611660.1">
    <property type="nucleotide sequence ID" value="NZ_CP046622.1"/>
</dbReference>
<dbReference type="EMBL" id="CP046622">
    <property type="protein sequence ID" value="QGW80453.1"/>
    <property type="molecule type" value="Genomic_DNA"/>
</dbReference>
<sequence>MEAQELLIALHDESAGYEISPDRVPLSVLRAFAKDVDEFLRGDGNEVDTNALDVSVVNGSLGIRTAPTANPVLLSDLQKLANDQQMDGVSLKRRAVIERWQKNARSGRQWRVSIESNFLPAGIVISASSDFHADDADQWVRVERYVRGEIEDMGGHSKPNAHIRLPDGKALLVEAAREMLRDEKTNRLYKPAMIRIVAEYNVVTREYRGARLLEFVEHESRFDEKALDRLTQRGVKAWRDVPDAGTWVDELRGSKE</sequence>
<evidence type="ECO:0000313" key="1">
    <source>
        <dbReference type="EMBL" id="QGW80453.1"/>
    </source>
</evidence>